<reference evidence="11" key="1">
    <citation type="submission" date="2013-04" db="EMBL/GenBank/DDBJ databases">
        <authorList>
            <person name="Qu J."/>
            <person name="Murali S.C."/>
            <person name="Bandaranaike D."/>
            <person name="Bellair M."/>
            <person name="Blankenburg K."/>
            <person name="Chao H."/>
            <person name="Dinh H."/>
            <person name="Doddapaneni H."/>
            <person name="Downs B."/>
            <person name="Dugan-Rocha S."/>
            <person name="Elkadiri S."/>
            <person name="Gnanaolivu R.D."/>
            <person name="Hernandez B."/>
            <person name="Javaid M."/>
            <person name="Jayaseelan J.C."/>
            <person name="Lee S."/>
            <person name="Li M."/>
            <person name="Ming W."/>
            <person name="Munidasa M."/>
            <person name="Muniz J."/>
            <person name="Nguyen L."/>
            <person name="Ongeri F."/>
            <person name="Osuji N."/>
            <person name="Pu L.-L."/>
            <person name="Puazo M."/>
            <person name="Qu C."/>
            <person name="Quiroz J."/>
            <person name="Raj R."/>
            <person name="Weissenberger G."/>
            <person name="Xin Y."/>
            <person name="Zou X."/>
            <person name="Han Y."/>
            <person name="Richards S."/>
            <person name="Worley K."/>
            <person name="Muzny D."/>
            <person name="Gibbs R."/>
        </authorList>
    </citation>
    <scope>NUCLEOTIDE SEQUENCE</scope>
    <source>
        <strain evidence="11">Sampled in the wild</strain>
    </source>
</reference>
<keyword evidence="6" id="KW-0943">RNA-mediated gene silencing</keyword>
<dbReference type="FunFam" id="3.30.420.10:FF:000014">
    <property type="entry name" value="Piwi-like RNA-mediated gene silencing 1"/>
    <property type="match status" value="1"/>
</dbReference>
<dbReference type="SUPFAM" id="SSF53098">
    <property type="entry name" value="Ribonuclease H-like"/>
    <property type="match status" value="1"/>
</dbReference>
<dbReference type="GO" id="GO:0140965">
    <property type="term" value="P:secondary piRNA processing"/>
    <property type="evidence" value="ECO:0007669"/>
    <property type="project" value="UniProtKB-ARBA"/>
</dbReference>
<keyword evidence="2" id="KW-0217">Developmental protein</keyword>
<evidence type="ECO:0000256" key="2">
    <source>
        <dbReference type="ARBA" id="ARBA00022473"/>
    </source>
</evidence>
<evidence type="ECO:0000256" key="6">
    <source>
        <dbReference type="ARBA" id="ARBA00023158"/>
    </source>
</evidence>
<feature type="region of interest" description="Disordered" evidence="8">
    <location>
        <begin position="168"/>
        <end position="190"/>
    </location>
</feature>
<evidence type="ECO:0000259" key="10">
    <source>
        <dbReference type="PROSITE" id="PS50822"/>
    </source>
</evidence>
<dbReference type="SUPFAM" id="SSF101690">
    <property type="entry name" value="PAZ domain"/>
    <property type="match status" value="1"/>
</dbReference>
<dbReference type="InterPro" id="IPR036397">
    <property type="entry name" value="RNaseH_sf"/>
</dbReference>
<evidence type="ECO:0000256" key="7">
    <source>
        <dbReference type="ARBA" id="ARBA00038291"/>
    </source>
</evidence>
<feature type="compositionally biased region" description="Polar residues" evidence="8">
    <location>
        <begin position="1"/>
        <end position="16"/>
    </location>
</feature>
<dbReference type="InterPro" id="IPR003165">
    <property type="entry name" value="Piwi"/>
</dbReference>
<comment type="similarity">
    <text evidence="7">Belongs to the argonaute family. Piwi subfamily.</text>
</comment>
<dbReference type="Gene3D" id="3.40.50.2300">
    <property type="match status" value="1"/>
</dbReference>
<dbReference type="Gene3D" id="3.30.420.10">
    <property type="entry name" value="Ribonuclease H-like superfamily/Ribonuclease H"/>
    <property type="match status" value="1"/>
</dbReference>
<dbReference type="OrthoDB" id="445936at2759"/>
<evidence type="ECO:0000313" key="11">
    <source>
        <dbReference type="EMBL" id="KAG8224464.1"/>
    </source>
</evidence>
<dbReference type="GO" id="GO:0030154">
    <property type="term" value="P:cell differentiation"/>
    <property type="evidence" value="ECO:0007669"/>
    <property type="project" value="UniProtKB-KW"/>
</dbReference>
<comment type="subcellular location">
    <subcellularLocation>
        <location evidence="1">Cytoplasm</location>
    </subcellularLocation>
</comment>
<dbReference type="Gene3D" id="2.170.260.10">
    <property type="entry name" value="paz domain"/>
    <property type="match status" value="1"/>
</dbReference>
<organism evidence="11 12">
    <name type="scientific">Ladona fulva</name>
    <name type="common">Scarce chaser dragonfly</name>
    <name type="synonym">Libellula fulva</name>
    <dbReference type="NCBI Taxonomy" id="123851"/>
    <lineage>
        <taxon>Eukaryota</taxon>
        <taxon>Metazoa</taxon>
        <taxon>Ecdysozoa</taxon>
        <taxon>Arthropoda</taxon>
        <taxon>Hexapoda</taxon>
        <taxon>Insecta</taxon>
        <taxon>Pterygota</taxon>
        <taxon>Palaeoptera</taxon>
        <taxon>Odonata</taxon>
        <taxon>Epiprocta</taxon>
        <taxon>Anisoptera</taxon>
        <taxon>Libelluloidea</taxon>
        <taxon>Libellulidae</taxon>
        <taxon>Ladona</taxon>
    </lineage>
</organism>
<protein>
    <recommendedName>
        <fullName evidence="13">Piwi</fullName>
    </recommendedName>
</protein>
<dbReference type="PROSITE" id="PS50822">
    <property type="entry name" value="PIWI"/>
    <property type="match status" value="1"/>
</dbReference>
<gene>
    <name evidence="11" type="ORF">J437_LFUL003187</name>
</gene>
<evidence type="ECO:0000256" key="1">
    <source>
        <dbReference type="ARBA" id="ARBA00004496"/>
    </source>
</evidence>
<keyword evidence="4" id="KW-0221">Differentiation</keyword>
<evidence type="ECO:0000256" key="5">
    <source>
        <dbReference type="ARBA" id="ARBA00022884"/>
    </source>
</evidence>
<evidence type="ECO:0000256" key="8">
    <source>
        <dbReference type="SAM" id="MobiDB-lite"/>
    </source>
</evidence>
<dbReference type="InterPro" id="IPR003100">
    <property type="entry name" value="PAZ_dom"/>
</dbReference>
<keyword evidence="5" id="KW-0694">RNA-binding</keyword>
<dbReference type="Pfam" id="PF02171">
    <property type="entry name" value="Piwi"/>
    <property type="match status" value="1"/>
</dbReference>
<feature type="region of interest" description="Disordered" evidence="8">
    <location>
        <begin position="1"/>
        <end position="42"/>
    </location>
</feature>
<dbReference type="GO" id="GO:0005737">
    <property type="term" value="C:cytoplasm"/>
    <property type="evidence" value="ECO:0007669"/>
    <property type="project" value="UniProtKB-SubCell"/>
</dbReference>
<keyword evidence="12" id="KW-1185">Reference proteome</keyword>
<dbReference type="Pfam" id="PF23278">
    <property type="entry name" value="Piwi_N"/>
    <property type="match status" value="1"/>
</dbReference>
<dbReference type="CDD" id="cd04658">
    <property type="entry name" value="Piwi_piwi-like_Euk"/>
    <property type="match status" value="1"/>
</dbReference>
<evidence type="ECO:0000313" key="12">
    <source>
        <dbReference type="Proteomes" id="UP000792457"/>
    </source>
</evidence>
<dbReference type="Proteomes" id="UP000792457">
    <property type="component" value="Unassembled WGS sequence"/>
</dbReference>
<dbReference type="CDD" id="cd02845">
    <property type="entry name" value="PAZ_piwi_like"/>
    <property type="match status" value="1"/>
</dbReference>
<dbReference type="FunFam" id="2.170.260.10:FF:000003">
    <property type="entry name" value="Piwi-like RNA-mediated gene silencing 2"/>
    <property type="match status" value="1"/>
</dbReference>
<dbReference type="InterPro" id="IPR012337">
    <property type="entry name" value="RNaseH-like_sf"/>
</dbReference>
<accession>A0A8K0NYG7</accession>
<dbReference type="GO" id="GO:0003723">
    <property type="term" value="F:RNA binding"/>
    <property type="evidence" value="ECO:0007669"/>
    <property type="project" value="UniProtKB-KW"/>
</dbReference>
<dbReference type="Pfam" id="PF02170">
    <property type="entry name" value="PAZ"/>
    <property type="match status" value="1"/>
</dbReference>
<evidence type="ECO:0008006" key="13">
    <source>
        <dbReference type="Google" id="ProtNLM"/>
    </source>
</evidence>
<evidence type="ECO:0000259" key="9">
    <source>
        <dbReference type="PROSITE" id="PS50821"/>
    </source>
</evidence>
<evidence type="ECO:0000256" key="4">
    <source>
        <dbReference type="ARBA" id="ARBA00022782"/>
    </source>
</evidence>
<dbReference type="InterPro" id="IPR014811">
    <property type="entry name" value="ArgoL1"/>
</dbReference>
<keyword evidence="3" id="KW-0963">Cytoplasm</keyword>
<dbReference type="Pfam" id="PF08699">
    <property type="entry name" value="ArgoL1"/>
    <property type="match status" value="1"/>
</dbReference>
<dbReference type="InterPro" id="IPR036085">
    <property type="entry name" value="PAZ_dom_sf"/>
</dbReference>
<dbReference type="SMART" id="SM00949">
    <property type="entry name" value="PAZ"/>
    <property type="match status" value="1"/>
</dbReference>
<feature type="domain" description="Piwi" evidence="10">
    <location>
        <begin position="664"/>
        <end position="952"/>
    </location>
</feature>
<comment type="caution">
    <text evidence="11">The sequence shown here is derived from an EMBL/GenBank/DDBJ whole genome shotgun (WGS) entry which is preliminary data.</text>
</comment>
<evidence type="ECO:0000256" key="3">
    <source>
        <dbReference type="ARBA" id="ARBA00022490"/>
    </source>
</evidence>
<dbReference type="PANTHER" id="PTHR22891">
    <property type="entry name" value="EUKARYOTIC TRANSLATION INITIATION FACTOR 2C"/>
    <property type="match status" value="1"/>
</dbReference>
<dbReference type="AlphaFoldDB" id="A0A8K0NYG7"/>
<dbReference type="SMART" id="SM00950">
    <property type="entry name" value="Piwi"/>
    <property type="match status" value="1"/>
</dbReference>
<proteinExistence type="inferred from homology"/>
<dbReference type="PROSITE" id="PS50821">
    <property type="entry name" value="PAZ"/>
    <property type="match status" value="1"/>
</dbReference>
<reference evidence="11" key="2">
    <citation type="submission" date="2017-10" db="EMBL/GenBank/DDBJ databases">
        <title>Ladona fulva Genome sequencing and assembly.</title>
        <authorList>
            <person name="Murali S."/>
            <person name="Richards S."/>
            <person name="Bandaranaike D."/>
            <person name="Bellair M."/>
            <person name="Blankenburg K."/>
            <person name="Chao H."/>
            <person name="Dinh H."/>
            <person name="Doddapaneni H."/>
            <person name="Dugan-Rocha S."/>
            <person name="Elkadiri S."/>
            <person name="Gnanaolivu R."/>
            <person name="Hernandez B."/>
            <person name="Skinner E."/>
            <person name="Javaid M."/>
            <person name="Lee S."/>
            <person name="Li M."/>
            <person name="Ming W."/>
            <person name="Munidasa M."/>
            <person name="Muniz J."/>
            <person name="Nguyen L."/>
            <person name="Hughes D."/>
            <person name="Osuji N."/>
            <person name="Pu L.-L."/>
            <person name="Puazo M."/>
            <person name="Qu C."/>
            <person name="Quiroz J."/>
            <person name="Raj R."/>
            <person name="Weissenberger G."/>
            <person name="Xin Y."/>
            <person name="Zou X."/>
            <person name="Han Y."/>
            <person name="Worley K."/>
            <person name="Muzny D."/>
            <person name="Gibbs R."/>
        </authorList>
    </citation>
    <scope>NUCLEOTIDE SEQUENCE</scope>
    <source>
        <strain evidence="11">Sampled in the wild</strain>
    </source>
</reference>
<dbReference type="EMBL" id="KZ308197">
    <property type="protein sequence ID" value="KAG8224464.1"/>
    <property type="molecule type" value="Genomic_DNA"/>
</dbReference>
<sequence length="966" mass="110253">MVVSFLQVNGEASGQQEKPKGRGRGRGKSDIRPLGASANGCTGSSLSSATVLDSSVPLNIPLEPSATEPCASNSKIGLEVNNCQVIDKLSNVMSKCLSTTKTPVNRTCAKSTTIALPNGCREGKGQEKSAQALVLSQRSSREGEYYAVSQLDGKKYFAEAVENTRKSKDGKNQKIWKGKNESNNRRQRQKDDEIEEIIWTRPKALKSKKGESGLEITLQANYLRLVTLTDWCLYQYRVDFYPEEERTLMKRKMLQTFESKLGEAYIFDGTVLFTRNKLPQPMELYCKKIKSDLCQRITLRLVGDMAPGDHHYLQFYNLLVRRCLGNLNLQLVGRNYFDPGAAISSLSEYKLQLWPGYVTSVRQHENEVLMCAEVTHKVMRKDTVLDQLTECFSRFPNDFQRMFKKNILGCIVLTEYNNKTYRIDDVAFGLTPKSKFELRENVSISYMEYYKMRYDIAIKHLNQPLLLTMPKQKDRRRGMKQPIYLVPELCRMTGLSEQMRKNFPLMKSLADKTRLGPAERIKRLYDYAKRLQGEERTKAELERWNMKFSNELVTFNARVLRPEKIYQVSMPGEEVSYYPDQNSDWTKELRKHSMFVVGKMRNWILVSPSALLREAKTFVENVQNAASGMGLNFPYPKELTLEDDHLMTYTEALDRICRDGKPSLIMIIIPNSRMDRYAAIKTKCCVDYAVPTQLILAKNLTGPGNMSIATKVAVQINCKIGGAPWTVEIPLQGLMVVGFDVYHDTSQRGKSIGAIVASLNRPLTRYYSSVSYHRSGEELSNELSVNIIKALHKYKTYNNGHLPSKIIIYRDGVGEGQVTYVIQHEVEMLKKKLQAVYESTAYHMAFIIITKRINTRIFTEDRNPPSGTIVDDVITLPHRYDFFLVSQSVRQGTVSPTSYNVLFDNVGLTPDRLQRLTYKLCHLYFNWSGTVRVPAPCQYAHKLAYLVGQAINKTPNPDLDDLLYFL</sequence>
<feature type="domain" description="PAZ" evidence="9">
    <location>
        <begin position="383"/>
        <end position="494"/>
    </location>
</feature>
<name>A0A8K0NYG7_LADFU</name>
<feature type="compositionally biased region" description="Basic and acidic residues" evidence="8">
    <location>
        <begin position="168"/>
        <end position="184"/>
    </location>
</feature>